<dbReference type="Pfam" id="PF17775">
    <property type="entry name" value="YchJ_M-like"/>
    <property type="match status" value="1"/>
</dbReference>
<dbReference type="InterPro" id="IPR023006">
    <property type="entry name" value="YchJ-like"/>
</dbReference>
<dbReference type="PANTHER" id="PTHR33747:SF1">
    <property type="entry name" value="ADENYLATE CYCLASE-ASSOCIATED CAP C-TERMINAL DOMAIN-CONTAINING PROTEIN"/>
    <property type="match status" value="1"/>
</dbReference>
<dbReference type="EMBL" id="JADBEF010000001">
    <property type="protein sequence ID" value="MBE1558546.1"/>
    <property type="molecule type" value="Genomic_DNA"/>
</dbReference>
<feature type="domain" description="YchJ-like middle NTF2-like" evidence="2">
    <location>
        <begin position="28"/>
        <end position="122"/>
    </location>
</feature>
<comment type="similarity">
    <text evidence="1">Belongs to the UPF0225 family.</text>
</comment>
<name>A0ABR9K959_9ACTN</name>
<gene>
    <name evidence="3" type="ORF">H4W81_001325</name>
</gene>
<dbReference type="SUPFAM" id="SSF54427">
    <property type="entry name" value="NTF2-like"/>
    <property type="match status" value="1"/>
</dbReference>
<evidence type="ECO:0000256" key="1">
    <source>
        <dbReference type="HAMAP-Rule" id="MF_00612"/>
    </source>
</evidence>
<evidence type="ECO:0000313" key="4">
    <source>
        <dbReference type="Proteomes" id="UP000661607"/>
    </source>
</evidence>
<organism evidence="3 4">
    <name type="scientific">Nonomuraea africana</name>
    <dbReference type="NCBI Taxonomy" id="46171"/>
    <lineage>
        <taxon>Bacteria</taxon>
        <taxon>Bacillati</taxon>
        <taxon>Actinomycetota</taxon>
        <taxon>Actinomycetes</taxon>
        <taxon>Streptosporangiales</taxon>
        <taxon>Streptosporangiaceae</taxon>
        <taxon>Nonomuraea</taxon>
    </lineage>
</organism>
<evidence type="ECO:0000259" key="2">
    <source>
        <dbReference type="Pfam" id="PF17775"/>
    </source>
</evidence>
<dbReference type="Proteomes" id="UP000661607">
    <property type="component" value="Unassembled WGS sequence"/>
</dbReference>
<evidence type="ECO:0000313" key="3">
    <source>
        <dbReference type="EMBL" id="MBE1558546.1"/>
    </source>
</evidence>
<dbReference type="Gene3D" id="3.10.450.50">
    <property type="match status" value="1"/>
</dbReference>
<proteinExistence type="inferred from homology"/>
<dbReference type="HAMAP" id="MF_00612">
    <property type="entry name" value="UPF0225"/>
    <property type="match status" value="1"/>
</dbReference>
<reference evidence="3 4" key="1">
    <citation type="submission" date="2020-10" db="EMBL/GenBank/DDBJ databases">
        <title>Sequencing the genomes of 1000 actinobacteria strains.</title>
        <authorList>
            <person name="Klenk H.-P."/>
        </authorList>
    </citation>
    <scope>NUCLEOTIDE SEQUENCE [LARGE SCALE GENOMIC DNA]</scope>
    <source>
        <strain evidence="3 4">DSM 43748</strain>
    </source>
</reference>
<sequence>MSSCPCGLPASYDECCGRLHRGEAAAETAEQLMRSRYSAFAVGDAGYLLRSWHPSTRPAELGFEPHLRWKRLSIVATSGGGPADNEGTVEFRARFSRRGKAGEMREVSRFTRHDGAWVYLSGEVRSSPAR</sequence>
<dbReference type="PANTHER" id="PTHR33747">
    <property type="entry name" value="UPF0225 PROTEIN SCO1677"/>
    <property type="match status" value="1"/>
</dbReference>
<accession>A0ABR9K959</accession>
<dbReference type="InterPro" id="IPR032710">
    <property type="entry name" value="NTF2-like_dom_sf"/>
</dbReference>
<dbReference type="RefSeq" id="WP_318781563.1">
    <property type="nucleotide sequence ID" value="NZ_BAAASY010000003.1"/>
</dbReference>
<dbReference type="InterPro" id="IPR048469">
    <property type="entry name" value="YchJ-like_M"/>
</dbReference>
<protein>
    <recommendedName>
        <fullName evidence="1">UPF0225 protein H4W81_001325</fullName>
    </recommendedName>
</protein>
<comment type="caution">
    <text evidence="3">The sequence shown here is derived from an EMBL/GenBank/DDBJ whole genome shotgun (WGS) entry which is preliminary data.</text>
</comment>
<keyword evidence="4" id="KW-1185">Reference proteome</keyword>